<dbReference type="SUPFAM" id="SSF46689">
    <property type="entry name" value="Homeodomain-like"/>
    <property type="match status" value="1"/>
</dbReference>
<dbReference type="PANTHER" id="PTHR30055:SF175">
    <property type="entry name" value="HTH-TYPE TRANSCRIPTIONAL REPRESSOR KSTR2"/>
    <property type="match status" value="1"/>
</dbReference>
<keyword evidence="2" id="KW-0805">Transcription regulation</keyword>
<organism evidence="7 8">
    <name type="scientific">Devosia insulae DS-56</name>
    <dbReference type="NCBI Taxonomy" id="1116389"/>
    <lineage>
        <taxon>Bacteria</taxon>
        <taxon>Pseudomonadati</taxon>
        <taxon>Pseudomonadota</taxon>
        <taxon>Alphaproteobacteria</taxon>
        <taxon>Hyphomicrobiales</taxon>
        <taxon>Devosiaceae</taxon>
        <taxon>Devosia</taxon>
    </lineage>
</organism>
<gene>
    <name evidence="7" type="ORF">VW23_016290</name>
</gene>
<evidence type="ECO:0000259" key="6">
    <source>
        <dbReference type="PROSITE" id="PS50977"/>
    </source>
</evidence>
<name>A0A1E5XS82_9HYPH</name>
<proteinExistence type="predicted"/>
<dbReference type="InterPro" id="IPR009057">
    <property type="entry name" value="Homeodomain-like_sf"/>
</dbReference>
<comment type="caution">
    <text evidence="7">The sequence shown here is derived from an EMBL/GenBank/DDBJ whole genome shotgun (WGS) entry which is preliminary data.</text>
</comment>
<feature type="domain" description="HTH tetR-type" evidence="6">
    <location>
        <begin position="11"/>
        <end position="71"/>
    </location>
</feature>
<evidence type="ECO:0000256" key="4">
    <source>
        <dbReference type="ARBA" id="ARBA00023163"/>
    </source>
</evidence>
<evidence type="ECO:0000256" key="2">
    <source>
        <dbReference type="ARBA" id="ARBA00023015"/>
    </source>
</evidence>
<dbReference type="InterPro" id="IPR001647">
    <property type="entry name" value="HTH_TetR"/>
</dbReference>
<evidence type="ECO:0000313" key="8">
    <source>
        <dbReference type="Proteomes" id="UP000095463"/>
    </source>
</evidence>
<evidence type="ECO:0000256" key="3">
    <source>
        <dbReference type="ARBA" id="ARBA00023125"/>
    </source>
</evidence>
<dbReference type="AlphaFoldDB" id="A0A1E5XS82"/>
<dbReference type="InterPro" id="IPR050109">
    <property type="entry name" value="HTH-type_TetR-like_transc_reg"/>
</dbReference>
<evidence type="ECO:0000256" key="5">
    <source>
        <dbReference type="PROSITE-ProRule" id="PRU00335"/>
    </source>
</evidence>
<dbReference type="EMBL" id="LAJE02000158">
    <property type="protein sequence ID" value="OEO31461.1"/>
    <property type="molecule type" value="Genomic_DNA"/>
</dbReference>
<dbReference type="PANTHER" id="PTHR30055">
    <property type="entry name" value="HTH-TYPE TRANSCRIPTIONAL REGULATOR RUTR"/>
    <property type="match status" value="1"/>
</dbReference>
<feature type="DNA-binding region" description="H-T-H motif" evidence="5">
    <location>
        <begin position="34"/>
        <end position="53"/>
    </location>
</feature>
<dbReference type="InterPro" id="IPR023772">
    <property type="entry name" value="DNA-bd_HTH_TetR-type_CS"/>
</dbReference>
<protein>
    <recommendedName>
        <fullName evidence="6">HTH tetR-type domain-containing protein</fullName>
    </recommendedName>
</protein>
<keyword evidence="3 5" id="KW-0238">DNA-binding</keyword>
<dbReference type="PROSITE" id="PS01081">
    <property type="entry name" value="HTH_TETR_1"/>
    <property type="match status" value="1"/>
</dbReference>
<dbReference type="RefSeq" id="WP_069909387.1">
    <property type="nucleotide sequence ID" value="NZ_LAJE02000158.1"/>
</dbReference>
<dbReference type="Gene3D" id="1.10.357.10">
    <property type="entry name" value="Tetracycline Repressor, domain 2"/>
    <property type="match status" value="1"/>
</dbReference>
<reference evidence="7 8" key="1">
    <citation type="journal article" date="2015" name="Genome Announc.">
        <title>Genome Assemblies of Three Soil-Associated Devosia species: D. insulae, D. limi, and D. soli.</title>
        <authorList>
            <person name="Hassan Y.I."/>
            <person name="Lepp D."/>
            <person name="Zhou T."/>
        </authorList>
    </citation>
    <scope>NUCLEOTIDE SEQUENCE [LARGE SCALE GENOMIC DNA]</scope>
    <source>
        <strain evidence="7 8">DS-56</strain>
    </source>
</reference>
<sequence length="238" mass="26553">MPFPRIVKSAPARRDEILDAAQRLFAGNGYDSTSVSQIIAAVGVSKGAFYHHFESKEDLVEALACRYARQTAALTEAELSDPTLDAFSKLAGFLGTMRRHKTETAAELRATFEPMFRAENLQLFERTQRAVTEVVRPILTRIIVEGVAEQTFDTPDPESAAETIMHLMTSNRELIVELYQTRDRLHFERLSQRLLDKMEYLGTVIDRILGLPEGSIELADRSALDALACALDRPPTAA</sequence>
<keyword evidence="1" id="KW-0678">Repressor</keyword>
<evidence type="ECO:0000313" key="7">
    <source>
        <dbReference type="EMBL" id="OEO31461.1"/>
    </source>
</evidence>
<dbReference type="GO" id="GO:0000976">
    <property type="term" value="F:transcription cis-regulatory region binding"/>
    <property type="evidence" value="ECO:0007669"/>
    <property type="project" value="TreeGrafter"/>
</dbReference>
<dbReference type="Pfam" id="PF00440">
    <property type="entry name" value="TetR_N"/>
    <property type="match status" value="1"/>
</dbReference>
<accession>A0A1E5XS82</accession>
<dbReference type="FunFam" id="1.10.10.60:FF:000141">
    <property type="entry name" value="TetR family transcriptional regulator"/>
    <property type="match status" value="1"/>
</dbReference>
<keyword evidence="8" id="KW-1185">Reference proteome</keyword>
<evidence type="ECO:0000256" key="1">
    <source>
        <dbReference type="ARBA" id="ARBA00022491"/>
    </source>
</evidence>
<keyword evidence="4" id="KW-0804">Transcription</keyword>
<dbReference type="PROSITE" id="PS50977">
    <property type="entry name" value="HTH_TETR_2"/>
    <property type="match status" value="1"/>
</dbReference>
<dbReference type="GO" id="GO:0003700">
    <property type="term" value="F:DNA-binding transcription factor activity"/>
    <property type="evidence" value="ECO:0007669"/>
    <property type="project" value="TreeGrafter"/>
</dbReference>
<dbReference type="PRINTS" id="PR00455">
    <property type="entry name" value="HTHTETR"/>
</dbReference>
<dbReference type="Proteomes" id="UP000095463">
    <property type="component" value="Unassembled WGS sequence"/>
</dbReference>